<name>A0A939JE69_9BACT</name>
<dbReference type="Gene3D" id="3.60.120.10">
    <property type="entry name" value="Anthranilate synthase"/>
    <property type="match status" value="1"/>
</dbReference>
<protein>
    <submittedName>
        <fullName evidence="2">Chorismate-binding protein</fullName>
    </submittedName>
</protein>
<reference evidence="2" key="1">
    <citation type="submission" date="2021-03" db="EMBL/GenBank/DDBJ databases">
        <authorList>
            <person name="Kim M.K."/>
        </authorList>
    </citation>
    <scope>NUCLEOTIDE SEQUENCE</scope>
    <source>
        <strain evidence="2">BT186</strain>
    </source>
</reference>
<dbReference type="InterPro" id="IPR015890">
    <property type="entry name" value="Chorismate_C"/>
</dbReference>
<evidence type="ECO:0000313" key="3">
    <source>
        <dbReference type="Proteomes" id="UP000664144"/>
    </source>
</evidence>
<accession>A0A939JE69</accession>
<dbReference type="PANTHER" id="PTHR42839:SF2">
    <property type="entry name" value="ISOCHORISMATE SYNTHASE ENTC"/>
    <property type="match status" value="1"/>
</dbReference>
<dbReference type="SUPFAM" id="SSF56322">
    <property type="entry name" value="ADC synthase"/>
    <property type="match status" value="1"/>
</dbReference>
<dbReference type="Pfam" id="PF00425">
    <property type="entry name" value="Chorismate_bind"/>
    <property type="match status" value="1"/>
</dbReference>
<comment type="caution">
    <text evidence="2">The sequence shown here is derived from an EMBL/GenBank/DDBJ whole genome shotgun (WGS) entry which is preliminary data.</text>
</comment>
<proteinExistence type="predicted"/>
<organism evidence="2 3">
    <name type="scientific">Hymenobacter telluris</name>
    <dbReference type="NCBI Taxonomy" id="2816474"/>
    <lineage>
        <taxon>Bacteria</taxon>
        <taxon>Pseudomonadati</taxon>
        <taxon>Bacteroidota</taxon>
        <taxon>Cytophagia</taxon>
        <taxon>Cytophagales</taxon>
        <taxon>Hymenobacteraceae</taxon>
        <taxon>Hymenobacter</taxon>
    </lineage>
</organism>
<dbReference type="Proteomes" id="UP000664144">
    <property type="component" value="Unassembled WGS sequence"/>
</dbReference>
<dbReference type="EMBL" id="JAFLQZ010000016">
    <property type="protein sequence ID" value="MBO0360145.1"/>
    <property type="molecule type" value="Genomic_DNA"/>
</dbReference>
<feature type="domain" description="Chorismate-utilising enzyme C-terminal" evidence="1">
    <location>
        <begin position="174"/>
        <end position="429"/>
    </location>
</feature>
<keyword evidence="3" id="KW-1185">Reference proteome</keyword>
<sequence>MSKTPLIITWPAPATLPNQLRCLTAFALHYGLPVAMWRLPQAQTTQLCFSFSAEAALTGLPPALEATAPAGFAFFPFRDTDHNPALFIPADVWFDSAQPRELRINETASGAATLLPKLRKWLAAENLDSRTKNQEDEAAGHDLTTEKLATNNQQPTTNLPWHVSPQPVPHEASKEEYMALVERGVAAIEAGQVLKVVSSRAVRRPLPAGFDALRAFVELEHRYPLAFASLVSAPGAGTWFGATPETLVQLTEDGRFCTMALAGTQPRPPAHSPYTAVWRQKEIEEQALVARYVVSCFKQLRLREYDETGPRTVAAGELLHLRTDFSVNLRRVPFPTLGTDMLRLLHPTSAVGGMPKQAALDFLHQYEGYDRAYYSGFLGPVNLPVAGVSRLYVNLRGLQLRPTEAILYAGTGLTVDSDPAREWQETELKLTTVGAVLN</sequence>
<evidence type="ECO:0000259" key="1">
    <source>
        <dbReference type="Pfam" id="PF00425"/>
    </source>
</evidence>
<dbReference type="PANTHER" id="PTHR42839">
    <property type="entry name" value="ISOCHORISMATE SYNTHASE ENTC"/>
    <property type="match status" value="1"/>
</dbReference>
<gene>
    <name evidence="2" type="ORF">J0X19_19445</name>
</gene>
<evidence type="ECO:0000313" key="2">
    <source>
        <dbReference type="EMBL" id="MBO0360145.1"/>
    </source>
</evidence>
<dbReference type="RefSeq" id="WP_206986085.1">
    <property type="nucleotide sequence ID" value="NZ_JAFLQZ010000016.1"/>
</dbReference>
<dbReference type="AlphaFoldDB" id="A0A939JE69"/>
<dbReference type="InterPro" id="IPR005801">
    <property type="entry name" value="ADC_synthase"/>
</dbReference>